<protein>
    <submittedName>
        <fullName evidence="8">M20 family peptidase</fullName>
    </submittedName>
</protein>
<proteinExistence type="inferred from homology"/>
<dbReference type="AlphaFoldDB" id="A0A3N0V170"/>
<accession>A0A3N0V170</accession>
<dbReference type="GO" id="GO:0008233">
    <property type="term" value="F:peptidase activity"/>
    <property type="evidence" value="ECO:0007669"/>
    <property type="project" value="UniProtKB-KW"/>
</dbReference>
<keyword evidence="5" id="KW-0862">Zinc</keyword>
<dbReference type="NCBIfam" id="NF006112">
    <property type="entry name" value="PRK08262.1-3"/>
    <property type="match status" value="1"/>
</dbReference>
<sequence>MSKKLWWLLPAGLLGLAGVVALRTVSLQAAAAPAAAGTALPDAIDGARLAQHLGEAIRFRTVTHQDPQQDELPEWQRLHDWLALTYPAAHAAMRREVLDGRSLLYTWPGRDAARAPILLMAHQDVVPVSPGTEGDWQQAPFSGAVEGGYVWGRGAADDKGSLVALFEAAESLAASGFVPARTVLFAFGHNEEVLGSGAKAIAEHLQAQGIKPEYVLDEGMLVIEDHPVTGAPVALVGIAEKGYATLRVTARAPGGHSSMPPPETAVATLAAAITAITGDPFPLDYSGPAREMLEQLAPHGGLGIRMAVANSWLFQPLLERQIAATPSGAALLHTTMAPTMLEGSPKENVLPQTAMARINYRLHPRDSAASALARAQQAVGSLPVTLEWEGTPNEPSPVSSTASPAYQAIAALAAEFSGAPVAPALVLGGTDSRVFSGRAEDVYRFQPVRLKLAELDMIHGTNERLSIDNLDRMAEFYRALIAKTAG</sequence>
<dbReference type="Gene3D" id="3.40.630.10">
    <property type="entry name" value="Zn peptidases"/>
    <property type="match status" value="1"/>
</dbReference>
<evidence type="ECO:0000313" key="8">
    <source>
        <dbReference type="EMBL" id="ROH86455.1"/>
    </source>
</evidence>
<keyword evidence="4" id="KW-0378">Hydrolase</keyword>
<dbReference type="GO" id="GO:0006508">
    <property type="term" value="P:proteolysis"/>
    <property type="evidence" value="ECO:0007669"/>
    <property type="project" value="UniProtKB-KW"/>
</dbReference>
<feature type="chain" id="PRO_5017963430" evidence="6">
    <location>
        <begin position="32"/>
        <end position="486"/>
    </location>
</feature>
<dbReference type="Pfam" id="PF07687">
    <property type="entry name" value="M20_dimer"/>
    <property type="match status" value="1"/>
</dbReference>
<dbReference type="InterPro" id="IPR036264">
    <property type="entry name" value="Bact_exopeptidase_dim_dom"/>
</dbReference>
<name>A0A3N0V170_9GAMM</name>
<dbReference type="Pfam" id="PF01546">
    <property type="entry name" value="Peptidase_M20"/>
    <property type="match status" value="1"/>
</dbReference>
<dbReference type="Gene3D" id="1.10.150.900">
    <property type="match status" value="1"/>
</dbReference>
<dbReference type="PANTHER" id="PTHR45962">
    <property type="entry name" value="N-FATTY-ACYL-AMINO ACID SYNTHASE/HYDROLASE PM20D1"/>
    <property type="match status" value="1"/>
</dbReference>
<dbReference type="EMBL" id="RJVO01000009">
    <property type="protein sequence ID" value="ROH86455.1"/>
    <property type="molecule type" value="Genomic_DNA"/>
</dbReference>
<keyword evidence="2" id="KW-0645">Protease</keyword>
<gene>
    <name evidence="8" type="ORF">ED208_15575</name>
</gene>
<dbReference type="InterPro" id="IPR001261">
    <property type="entry name" value="ArgE/DapE_CS"/>
</dbReference>
<dbReference type="InParanoid" id="A0A3N0V170"/>
<dbReference type="InterPro" id="IPR011650">
    <property type="entry name" value="Peptidase_M20_dimer"/>
</dbReference>
<dbReference type="PROSITE" id="PS00758">
    <property type="entry name" value="ARGE_DAPE_CPG2_1"/>
    <property type="match status" value="1"/>
</dbReference>
<organism evidence="8 9">
    <name type="scientific">Stagnimonas aquatica</name>
    <dbReference type="NCBI Taxonomy" id="2689987"/>
    <lineage>
        <taxon>Bacteria</taxon>
        <taxon>Pseudomonadati</taxon>
        <taxon>Pseudomonadota</taxon>
        <taxon>Gammaproteobacteria</taxon>
        <taxon>Nevskiales</taxon>
        <taxon>Nevskiaceae</taxon>
        <taxon>Stagnimonas</taxon>
    </lineage>
</organism>
<dbReference type="Gene3D" id="3.30.70.360">
    <property type="match status" value="1"/>
</dbReference>
<dbReference type="PANTHER" id="PTHR45962:SF1">
    <property type="entry name" value="N-FATTY-ACYL-AMINO ACID SYNTHASE_HYDROLASE PM20D1"/>
    <property type="match status" value="1"/>
</dbReference>
<feature type="domain" description="Peptidase M20 dimerisation" evidence="7">
    <location>
        <begin position="238"/>
        <end position="381"/>
    </location>
</feature>
<dbReference type="Proteomes" id="UP000282106">
    <property type="component" value="Unassembled WGS sequence"/>
</dbReference>
<feature type="signal peptide" evidence="6">
    <location>
        <begin position="1"/>
        <end position="31"/>
    </location>
</feature>
<evidence type="ECO:0000256" key="3">
    <source>
        <dbReference type="ARBA" id="ARBA00022723"/>
    </source>
</evidence>
<evidence type="ECO:0000256" key="4">
    <source>
        <dbReference type="ARBA" id="ARBA00022801"/>
    </source>
</evidence>
<evidence type="ECO:0000259" key="7">
    <source>
        <dbReference type="Pfam" id="PF07687"/>
    </source>
</evidence>
<evidence type="ECO:0000256" key="5">
    <source>
        <dbReference type="ARBA" id="ARBA00022833"/>
    </source>
</evidence>
<evidence type="ECO:0000256" key="2">
    <source>
        <dbReference type="ARBA" id="ARBA00022670"/>
    </source>
</evidence>
<dbReference type="SUPFAM" id="SSF55031">
    <property type="entry name" value="Bacterial exopeptidase dimerisation domain"/>
    <property type="match status" value="1"/>
</dbReference>
<dbReference type="RefSeq" id="WP_123212850.1">
    <property type="nucleotide sequence ID" value="NZ_RJVO01000009.1"/>
</dbReference>
<evidence type="ECO:0000313" key="9">
    <source>
        <dbReference type="Proteomes" id="UP000282106"/>
    </source>
</evidence>
<dbReference type="InterPro" id="IPR002933">
    <property type="entry name" value="Peptidase_M20"/>
</dbReference>
<evidence type="ECO:0000256" key="6">
    <source>
        <dbReference type="SAM" id="SignalP"/>
    </source>
</evidence>
<comment type="similarity">
    <text evidence="1">Belongs to the peptidase M20A family.</text>
</comment>
<evidence type="ECO:0000256" key="1">
    <source>
        <dbReference type="ARBA" id="ARBA00006247"/>
    </source>
</evidence>
<comment type="caution">
    <text evidence="8">The sequence shown here is derived from an EMBL/GenBank/DDBJ whole genome shotgun (WGS) entry which is preliminary data.</text>
</comment>
<dbReference type="InterPro" id="IPR047177">
    <property type="entry name" value="Pept_M20A"/>
</dbReference>
<reference evidence="8 9" key="1">
    <citation type="submission" date="2018-10" db="EMBL/GenBank/DDBJ databases">
        <authorList>
            <person name="Chen W.-M."/>
        </authorList>
    </citation>
    <scope>NUCLEOTIDE SEQUENCE [LARGE SCALE GENOMIC DNA]</scope>
    <source>
        <strain evidence="8 9">THS-13</strain>
    </source>
</reference>
<keyword evidence="3" id="KW-0479">Metal-binding</keyword>
<keyword evidence="6" id="KW-0732">Signal</keyword>
<dbReference type="SUPFAM" id="SSF53187">
    <property type="entry name" value="Zn-dependent exopeptidases"/>
    <property type="match status" value="1"/>
</dbReference>
<dbReference type="GO" id="GO:0046872">
    <property type="term" value="F:metal ion binding"/>
    <property type="evidence" value="ECO:0007669"/>
    <property type="project" value="UniProtKB-KW"/>
</dbReference>
<keyword evidence="9" id="KW-1185">Reference proteome</keyword>